<keyword evidence="1" id="KW-1133">Transmembrane helix</keyword>
<reference evidence="3" key="1">
    <citation type="submission" date="2022-11" db="UniProtKB">
        <authorList>
            <consortium name="WormBaseParasite"/>
        </authorList>
    </citation>
    <scope>IDENTIFICATION</scope>
</reference>
<feature type="transmembrane region" description="Helical" evidence="1">
    <location>
        <begin position="12"/>
        <end position="34"/>
    </location>
</feature>
<dbReference type="Proteomes" id="UP000887565">
    <property type="component" value="Unplaced"/>
</dbReference>
<protein>
    <submittedName>
        <fullName evidence="3">Uncharacterized protein</fullName>
    </submittedName>
</protein>
<proteinExistence type="predicted"/>
<dbReference type="WBParaSite" id="nRc.2.0.1.t27671-RA">
    <property type="protein sequence ID" value="nRc.2.0.1.t27671-RA"/>
    <property type="gene ID" value="nRc.2.0.1.g27671"/>
</dbReference>
<evidence type="ECO:0000313" key="2">
    <source>
        <dbReference type="Proteomes" id="UP000887565"/>
    </source>
</evidence>
<keyword evidence="2" id="KW-1185">Reference proteome</keyword>
<sequence>MPQAHQIVSKFMNMFGSMWVVGTSMTSAVLTLSMI</sequence>
<dbReference type="AlphaFoldDB" id="A0A915JP02"/>
<evidence type="ECO:0000256" key="1">
    <source>
        <dbReference type="SAM" id="Phobius"/>
    </source>
</evidence>
<keyword evidence="1" id="KW-0472">Membrane</keyword>
<evidence type="ECO:0000313" key="3">
    <source>
        <dbReference type="WBParaSite" id="nRc.2.0.1.t27671-RA"/>
    </source>
</evidence>
<organism evidence="2 3">
    <name type="scientific">Romanomermis culicivorax</name>
    <name type="common">Nematode worm</name>
    <dbReference type="NCBI Taxonomy" id="13658"/>
    <lineage>
        <taxon>Eukaryota</taxon>
        <taxon>Metazoa</taxon>
        <taxon>Ecdysozoa</taxon>
        <taxon>Nematoda</taxon>
        <taxon>Enoplea</taxon>
        <taxon>Dorylaimia</taxon>
        <taxon>Mermithida</taxon>
        <taxon>Mermithoidea</taxon>
        <taxon>Mermithidae</taxon>
        <taxon>Romanomermis</taxon>
    </lineage>
</organism>
<name>A0A915JP02_ROMCU</name>
<keyword evidence="1" id="KW-0812">Transmembrane</keyword>
<accession>A0A915JP02</accession>